<sequence length="279" mass="31078">MSLTALQASAYLHHLHFTTPQPERLAAFYADVMDMNVELLAEDLRLAAGPGRRVLLSTGEAKRLACAGFAVRDAEALTGLRELAERMELQPRTVGSRLFETDAFAVIDPDGNILHFGLARTSAAIPKGIRGPLQHLTLASRNIEAIEEFYSGKLGFGVSDRVIRDDGKLMTSFMRGNHEHHNLACFFQDRQGVDHHSYEAGEWDTIRDWADHLASKGISLMWGPGRHGPGNNLFIFIVDPDGNWIEISAELEVVHDRPVKTWPHAERTVNLWGRGILRA</sequence>
<organism evidence="2">
    <name type="scientific">Tunturiibacter gelidiferens</name>
    <dbReference type="NCBI Taxonomy" id="3069689"/>
    <lineage>
        <taxon>Bacteria</taxon>
        <taxon>Pseudomonadati</taxon>
        <taxon>Acidobacteriota</taxon>
        <taxon>Terriglobia</taxon>
        <taxon>Terriglobales</taxon>
        <taxon>Acidobacteriaceae</taxon>
        <taxon>Tunturiibacter</taxon>
    </lineage>
</organism>
<evidence type="ECO:0000313" key="2">
    <source>
        <dbReference type="EMBL" id="XCB22086.1"/>
    </source>
</evidence>
<dbReference type="EMBL" id="CP132938">
    <property type="protein sequence ID" value="XCB22086.1"/>
    <property type="molecule type" value="Genomic_DNA"/>
</dbReference>
<feature type="domain" description="VOC" evidence="1">
    <location>
        <begin position="11"/>
        <end position="119"/>
    </location>
</feature>
<dbReference type="CDD" id="cd06587">
    <property type="entry name" value="VOC"/>
    <property type="match status" value="1"/>
</dbReference>
<proteinExistence type="predicted"/>
<dbReference type="InterPro" id="IPR004360">
    <property type="entry name" value="Glyas_Fos-R_dOase_dom"/>
</dbReference>
<name>A0AAU7YZU3_9BACT</name>
<reference evidence="2" key="1">
    <citation type="submission" date="2023-08" db="EMBL/GenBank/DDBJ databases">
        <authorList>
            <person name="Messyasz A."/>
            <person name="Mannisto M.K."/>
            <person name="Kerkhof L.J."/>
            <person name="Haggblom M."/>
        </authorList>
    </citation>
    <scope>NUCLEOTIDE SEQUENCE</scope>
    <source>
        <strain evidence="2">M8UP39</strain>
    </source>
</reference>
<dbReference type="KEGG" id="tgi:RBB81_21300"/>
<dbReference type="InterPro" id="IPR037523">
    <property type="entry name" value="VOC_core"/>
</dbReference>
<protein>
    <submittedName>
        <fullName evidence="2">VOC family protein</fullName>
    </submittedName>
</protein>
<evidence type="ECO:0000259" key="1">
    <source>
        <dbReference type="PROSITE" id="PS51819"/>
    </source>
</evidence>
<dbReference type="RefSeq" id="WP_353072082.1">
    <property type="nucleotide sequence ID" value="NZ_CP132938.1"/>
</dbReference>
<accession>A0AAU7YZU3</accession>
<dbReference type="InterPro" id="IPR029068">
    <property type="entry name" value="Glyas_Bleomycin-R_OHBP_Dase"/>
</dbReference>
<gene>
    <name evidence="2" type="ORF">RBB81_21300</name>
</gene>
<dbReference type="Gene3D" id="3.10.180.10">
    <property type="entry name" value="2,3-Dihydroxybiphenyl 1,2-Dioxygenase, domain 1"/>
    <property type="match status" value="2"/>
</dbReference>
<dbReference type="AlphaFoldDB" id="A0AAU7YZU3"/>
<feature type="domain" description="VOC" evidence="1">
    <location>
        <begin position="132"/>
        <end position="250"/>
    </location>
</feature>
<dbReference type="PROSITE" id="PS51819">
    <property type="entry name" value="VOC"/>
    <property type="match status" value="2"/>
</dbReference>
<reference evidence="2" key="2">
    <citation type="journal article" date="2024" name="Environ. Microbiol.">
        <title>Genome analysis and description of Tunturibacter gen. nov. expands the diversity of Terriglobia in tundra soils.</title>
        <authorList>
            <person name="Messyasz A."/>
            <person name="Mannisto M.K."/>
            <person name="Kerkhof L.J."/>
            <person name="Haggblom M.M."/>
        </authorList>
    </citation>
    <scope>NUCLEOTIDE SEQUENCE</scope>
    <source>
        <strain evidence="2">M8UP39</strain>
    </source>
</reference>
<dbReference type="SUPFAM" id="SSF54593">
    <property type="entry name" value="Glyoxalase/Bleomycin resistance protein/Dihydroxybiphenyl dioxygenase"/>
    <property type="match status" value="2"/>
</dbReference>
<dbReference type="Pfam" id="PF00903">
    <property type="entry name" value="Glyoxalase"/>
    <property type="match status" value="1"/>
</dbReference>